<accession>A0A368KYX0</accession>
<dbReference type="GO" id="GO:0005507">
    <property type="term" value="F:copper ion binding"/>
    <property type="evidence" value="ECO:0007669"/>
    <property type="project" value="TreeGrafter"/>
</dbReference>
<dbReference type="Pfam" id="PF03091">
    <property type="entry name" value="CutA1"/>
    <property type="match status" value="1"/>
</dbReference>
<evidence type="ECO:0000313" key="2">
    <source>
        <dbReference type="EMBL" id="RCS56608.1"/>
    </source>
</evidence>
<sequence length="116" mass="12846">MGTASEQMLIVWSNFPDQQSAELAAQTLIAARAAACVNLLAPVQSWYEWEGKVERATEIPLMLKTTARAYPQVETLLRASHPYKLPEIVAVPVTQGLPEYLDWVARMTIPPSPVIV</sequence>
<dbReference type="InterPro" id="IPR004323">
    <property type="entry name" value="Ion_tolerance_CutA"/>
</dbReference>
<dbReference type="Gene3D" id="3.30.70.120">
    <property type="match status" value="1"/>
</dbReference>
<name>A0A368KYX0_9BURK</name>
<dbReference type="Proteomes" id="UP000252357">
    <property type="component" value="Unassembled WGS sequence"/>
</dbReference>
<dbReference type="EMBL" id="QPGB01000006">
    <property type="protein sequence ID" value="RCS56608.1"/>
    <property type="molecule type" value="Genomic_DNA"/>
</dbReference>
<dbReference type="OrthoDB" id="37622at2"/>
<dbReference type="PANTHER" id="PTHR23419">
    <property type="entry name" value="DIVALENT CATION TOLERANCE CUTA-RELATED"/>
    <property type="match status" value="1"/>
</dbReference>
<dbReference type="AlphaFoldDB" id="A0A368KYX0"/>
<evidence type="ECO:0000256" key="1">
    <source>
        <dbReference type="ARBA" id="ARBA00010169"/>
    </source>
</evidence>
<dbReference type="RefSeq" id="WP_114403583.1">
    <property type="nucleotide sequence ID" value="NZ_QPGB01000006.1"/>
</dbReference>
<proteinExistence type="inferred from homology"/>
<dbReference type="PANTHER" id="PTHR23419:SF8">
    <property type="entry name" value="FI09726P"/>
    <property type="match status" value="1"/>
</dbReference>
<protein>
    <submittedName>
        <fullName evidence="2">Divalent-cation tolerance protein CutA</fullName>
    </submittedName>
</protein>
<dbReference type="SUPFAM" id="SSF54913">
    <property type="entry name" value="GlnB-like"/>
    <property type="match status" value="1"/>
</dbReference>
<gene>
    <name evidence="2" type="ORF">DU000_11645</name>
</gene>
<evidence type="ECO:0000313" key="3">
    <source>
        <dbReference type="Proteomes" id="UP000252357"/>
    </source>
</evidence>
<organism evidence="2 3">
    <name type="scientific">Parvibium lacunae</name>
    <dbReference type="NCBI Taxonomy" id="1888893"/>
    <lineage>
        <taxon>Bacteria</taxon>
        <taxon>Pseudomonadati</taxon>
        <taxon>Pseudomonadota</taxon>
        <taxon>Betaproteobacteria</taxon>
        <taxon>Burkholderiales</taxon>
        <taxon>Alcaligenaceae</taxon>
        <taxon>Parvibium</taxon>
    </lineage>
</organism>
<dbReference type="GO" id="GO:0010038">
    <property type="term" value="P:response to metal ion"/>
    <property type="evidence" value="ECO:0007669"/>
    <property type="project" value="InterPro"/>
</dbReference>
<dbReference type="InterPro" id="IPR015867">
    <property type="entry name" value="N-reg_PII/ATP_PRibTrfase_C"/>
</dbReference>
<reference evidence="2 3" key="1">
    <citation type="journal article" date="2018" name="Int. J. Syst. Evol. Microbiol.">
        <title>Parvibium lacunae gen. nov., sp. nov., a new member of the family Alcaligenaceae isolated from a freshwater pond.</title>
        <authorList>
            <person name="Chen W.M."/>
            <person name="Xie P.B."/>
            <person name="Hsu M.Y."/>
            <person name="Sheu S.Y."/>
        </authorList>
    </citation>
    <scope>NUCLEOTIDE SEQUENCE [LARGE SCALE GENOMIC DNA]</scope>
    <source>
        <strain evidence="2 3">KMB9</strain>
    </source>
</reference>
<dbReference type="InterPro" id="IPR011322">
    <property type="entry name" value="N-reg_PII-like_a/b"/>
</dbReference>
<keyword evidence="3" id="KW-1185">Reference proteome</keyword>
<comment type="caution">
    <text evidence="2">The sequence shown here is derived from an EMBL/GenBank/DDBJ whole genome shotgun (WGS) entry which is preliminary data.</text>
</comment>
<comment type="similarity">
    <text evidence="1">Belongs to the CutA family.</text>
</comment>